<dbReference type="OrthoDB" id="200349at2759"/>
<proteinExistence type="predicted"/>
<feature type="non-terminal residue" evidence="1">
    <location>
        <position position="1"/>
    </location>
</feature>
<gene>
    <name evidence="1" type="ORF">GPM918_LOCUS44740</name>
    <name evidence="2" type="ORF">SRO942_LOCUS46749</name>
</gene>
<evidence type="ECO:0000313" key="1">
    <source>
        <dbReference type="EMBL" id="CAF1637448.1"/>
    </source>
</evidence>
<name>A0A816DJY0_9BILA</name>
<organism evidence="1 3">
    <name type="scientific">Didymodactylos carnosus</name>
    <dbReference type="NCBI Taxonomy" id="1234261"/>
    <lineage>
        <taxon>Eukaryota</taxon>
        <taxon>Metazoa</taxon>
        <taxon>Spiralia</taxon>
        <taxon>Gnathifera</taxon>
        <taxon>Rotifera</taxon>
        <taxon>Eurotatoria</taxon>
        <taxon>Bdelloidea</taxon>
        <taxon>Philodinida</taxon>
        <taxon>Philodinidae</taxon>
        <taxon>Didymodactylos</taxon>
    </lineage>
</organism>
<dbReference type="GO" id="GO:0005975">
    <property type="term" value="P:carbohydrate metabolic process"/>
    <property type="evidence" value="ECO:0007669"/>
    <property type="project" value="TreeGrafter"/>
</dbReference>
<dbReference type="PANTHER" id="PTHR11051:SF8">
    <property type="entry name" value="PROTEIN-GLUCOSYLGALACTOSYLHYDROXYLYSINE GLUCOSIDASE"/>
    <property type="match status" value="1"/>
</dbReference>
<dbReference type="GO" id="GO:0004553">
    <property type="term" value="F:hydrolase activity, hydrolyzing O-glycosyl compounds"/>
    <property type="evidence" value="ECO:0007669"/>
    <property type="project" value="TreeGrafter"/>
</dbReference>
<sequence length="218" mass="25069">VFTEHLEDDHVIIERKIFAYQEYNELIISHIQITRKQSSFGSINIPVIITEETASDDFDFKVSRNNDFVFFDGTTKEVEDNQFQDEKLKVYIYYTPLPHAGLELDETETTKVFVHVSSMDTNQQNAKKSFDYATELISQGRSIELYDNQVDAWMKVWSSGRIEVDNVELQRQINSAYYYLLSSLPALNTKSDKKQFYGLSPGSLSRGGKLGEDYGGKI</sequence>
<accession>A0A816DJY0</accession>
<dbReference type="PANTHER" id="PTHR11051">
    <property type="entry name" value="GLYCOSYL HYDROLASE-RELATED"/>
    <property type="match status" value="1"/>
</dbReference>
<dbReference type="EMBL" id="CAJNOQ010045994">
    <property type="protein sequence ID" value="CAF1637448.1"/>
    <property type="molecule type" value="Genomic_DNA"/>
</dbReference>
<keyword evidence="3" id="KW-1185">Reference proteome</keyword>
<reference evidence="1" key="1">
    <citation type="submission" date="2021-02" db="EMBL/GenBank/DDBJ databases">
        <authorList>
            <person name="Nowell W R."/>
        </authorList>
    </citation>
    <scope>NUCLEOTIDE SEQUENCE</scope>
</reference>
<dbReference type="Proteomes" id="UP000663829">
    <property type="component" value="Unassembled WGS sequence"/>
</dbReference>
<protein>
    <submittedName>
        <fullName evidence="1">Uncharacterized protein</fullName>
    </submittedName>
</protein>
<dbReference type="AlphaFoldDB" id="A0A816DJY0"/>
<evidence type="ECO:0000313" key="2">
    <source>
        <dbReference type="EMBL" id="CAF4545001.1"/>
    </source>
</evidence>
<comment type="caution">
    <text evidence="1">The sequence shown here is derived from an EMBL/GenBank/DDBJ whole genome shotgun (WGS) entry which is preliminary data.</text>
</comment>
<evidence type="ECO:0000313" key="3">
    <source>
        <dbReference type="Proteomes" id="UP000663829"/>
    </source>
</evidence>
<dbReference type="EMBL" id="CAJOBC010114482">
    <property type="protein sequence ID" value="CAF4545001.1"/>
    <property type="molecule type" value="Genomic_DNA"/>
</dbReference>
<dbReference type="Proteomes" id="UP000681722">
    <property type="component" value="Unassembled WGS sequence"/>
</dbReference>